<dbReference type="InterPro" id="IPR026739">
    <property type="entry name" value="AP_beta"/>
</dbReference>
<dbReference type="Gene3D" id="1.25.10.10">
    <property type="entry name" value="Leucine-rich Repeat Variant"/>
    <property type="match status" value="1"/>
</dbReference>
<dbReference type="InterPro" id="IPR016024">
    <property type="entry name" value="ARM-type_fold"/>
</dbReference>
<reference evidence="7" key="1">
    <citation type="submission" date="2021-02" db="EMBL/GenBank/DDBJ databases">
        <authorList>
            <person name="Nowell W R."/>
        </authorList>
    </citation>
    <scope>NUCLEOTIDE SEQUENCE</scope>
</reference>
<gene>
    <name evidence="7" type="ORF">SMN809_LOCUS23551</name>
</gene>
<dbReference type="Proteomes" id="UP000676336">
    <property type="component" value="Unassembled WGS sequence"/>
</dbReference>
<keyword evidence="4" id="KW-0653">Protein transport</keyword>
<dbReference type="InterPro" id="IPR011989">
    <property type="entry name" value="ARM-like"/>
</dbReference>
<sequence length="92" mass="9983">LQTYVVSPDKEFGAQTIQAIGRCASTIPEVTEACLNGLVTLMSKKDETIVAESVVIIKKLLQINPSQYSDIIKHIVRMVDKVTAPAARASIL</sequence>
<evidence type="ECO:0000256" key="4">
    <source>
        <dbReference type="ARBA" id="ARBA00022927"/>
    </source>
</evidence>
<dbReference type="SUPFAM" id="SSF48371">
    <property type="entry name" value="ARM repeat"/>
    <property type="match status" value="1"/>
</dbReference>
<dbReference type="GO" id="GO:0030117">
    <property type="term" value="C:membrane coat"/>
    <property type="evidence" value="ECO:0007669"/>
    <property type="project" value="InterPro"/>
</dbReference>
<dbReference type="InterPro" id="IPR002553">
    <property type="entry name" value="Clathrin/coatomer_adapt-like_N"/>
</dbReference>
<dbReference type="GO" id="GO:0012505">
    <property type="term" value="C:endomembrane system"/>
    <property type="evidence" value="ECO:0007669"/>
    <property type="project" value="UniProtKB-SubCell"/>
</dbReference>
<comment type="similarity">
    <text evidence="2">Belongs to the adaptor complexes large subunit family.</text>
</comment>
<protein>
    <recommendedName>
        <fullName evidence="6">Clathrin/coatomer adaptor adaptin-like N-terminal domain-containing protein</fullName>
    </recommendedName>
</protein>
<dbReference type="PANTHER" id="PTHR11134">
    <property type="entry name" value="ADAPTOR COMPLEX SUBUNIT BETA FAMILY MEMBER"/>
    <property type="match status" value="1"/>
</dbReference>
<dbReference type="AlphaFoldDB" id="A0A8S2SS65"/>
<feature type="non-terminal residue" evidence="7">
    <location>
        <position position="1"/>
    </location>
</feature>
<comment type="subcellular location">
    <subcellularLocation>
        <location evidence="1">Endomembrane system</location>
    </subcellularLocation>
</comment>
<evidence type="ECO:0000256" key="2">
    <source>
        <dbReference type="ARBA" id="ARBA00006613"/>
    </source>
</evidence>
<dbReference type="GO" id="GO:0016192">
    <property type="term" value="P:vesicle-mediated transport"/>
    <property type="evidence" value="ECO:0007669"/>
    <property type="project" value="InterPro"/>
</dbReference>
<evidence type="ECO:0000256" key="3">
    <source>
        <dbReference type="ARBA" id="ARBA00022448"/>
    </source>
</evidence>
<evidence type="ECO:0000256" key="1">
    <source>
        <dbReference type="ARBA" id="ARBA00004308"/>
    </source>
</evidence>
<feature type="domain" description="Clathrin/coatomer adaptor adaptin-like N-terminal" evidence="6">
    <location>
        <begin position="1"/>
        <end position="92"/>
    </location>
</feature>
<dbReference type="GO" id="GO:0006886">
    <property type="term" value="P:intracellular protein transport"/>
    <property type="evidence" value="ECO:0007669"/>
    <property type="project" value="InterPro"/>
</dbReference>
<proteinExistence type="inferred from homology"/>
<dbReference type="EMBL" id="CAJOBI010025170">
    <property type="protein sequence ID" value="CAF4240552.1"/>
    <property type="molecule type" value="Genomic_DNA"/>
</dbReference>
<comment type="caution">
    <text evidence="7">The sequence shown here is derived from an EMBL/GenBank/DDBJ whole genome shotgun (WGS) entry which is preliminary data.</text>
</comment>
<evidence type="ECO:0000313" key="8">
    <source>
        <dbReference type="Proteomes" id="UP000676336"/>
    </source>
</evidence>
<name>A0A8S2SS65_9BILA</name>
<accession>A0A8S2SS65</accession>
<evidence type="ECO:0000313" key="7">
    <source>
        <dbReference type="EMBL" id="CAF4240552.1"/>
    </source>
</evidence>
<organism evidence="7 8">
    <name type="scientific">Rotaria magnacalcarata</name>
    <dbReference type="NCBI Taxonomy" id="392030"/>
    <lineage>
        <taxon>Eukaryota</taxon>
        <taxon>Metazoa</taxon>
        <taxon>Spiralia</taxon>
        <taxon>Gnathifera</taxon>
        <taxon>Rotifera</taxon>
        <taxon>Eurotatoria</taxon>
        <taxon>Bdelloidea</taxon>
        <taxon>Philodinida</taxon>
        <taxon>Philodinidae</taxon>
        <taxon>Rotaria</taxon>
    </lineage>
</organism>
<keyword evidence="5" id="KW-0472">Membrane</keyword>
<dbReference type="Pfam" id="PF01602">
    <property type="entry name" value="Adaptin_N"/>
    <property type="match status" value="1"/>
</dbReference>
<feature type="non-terminal residue" evidence="7">
    <location>
        <position position="92"/>
    </location>
</feature>
<evidence type="ECO:0000259" key="6">
    <source>
        <dbReference type="Pfam" id="PF01602"/>
    </source>
</evidence>
<keyword evidence="3" id="KW-0813">Transport</keyword>
<evidence type="ECO:0000256" key="5">
    <source>
        <dbReference type="ARBA" id="ARBA00023136"/>
    </source>
</evidence>